<reference evidence="11 12" key="1">
    <citation type="submission" date="2019-07" db="EMBL/GenBank/DDBJ databases">
        <authorList>
            <person name="Kim J."/>
        </authorList>
    </citation>
    <scope>NUCLEOTIDE SEQUENCE [LARGE SCALE GENOMIC DNA]</scope>
    <source>
        <strain evidence="11 12">JC52</strain>
    </source>
</reference>
<dbReference type="PANTHER" id="PTHR43757">
    <property type="entry name" value="AMINOMETHYLTRANSFERASE"/>
    <property type="match status" value="1"/>
</dbReference>
<dbReference type="Pfam" id="PF08669">
    <property type="entry name" value="GCV_T_C"/>
    <property type="match status" value="1"/>
</dbReference>
<dbReference type="PANTHER" id="PTHR43757:SF2">
    <property type="entry name" value="AMINOMETHYLTRANSFERASE, MITOCHONDRIAL"/>
    <property type="match status" value="1"/>
</dbReference>
<dbReference type="GO" id="GO:0008168">
    <property type="term" value="F:methyltransferase activity"/>
    <property type="evidence" value="ECO:0007669"/>
    <property type="project" value="UniProtKB-KW"/>
</dbReference>
<dbReference type="OrthoDB" id="9774591at2"/>
<dbReference type="SUPFAM" id="SSF103025">
    <property type="entry name" value="Folate-binding domain"/>
    <property type="match status" value="1"/>
</dbReference>
<evidence type="ECO:0000256" key="4">
    <source>
        <dbReference type="ARBA" id="ARBA00022679"/>
    </source>
</evidence>
<name>A0A559K4L3_9BACL</name>
<gene>
    <name evidence="7 11" type="primary">gcvT</name>
    <name evidence="11" type="ORF">FPZ49_25800</name>
</gene>
<dbReference type="GO" id="GO:0005829">
    <property type="term" value="C:cytosol"/>
    <property type="evidence" value="ECO:0007669"/>
    <property type="project" value="TreeGrafter"/>
</dbReference>
<dbReference type="InterPro" id="IPR022903">
    <property type="entry name" value="GcvT_bac"/>
</dbReference>
<dbReference type="FunFam" id="3.30.70.1400:FF:000001">
    <property type="entry name" value="Aminomethyltransferase"/>
    <property type="match status" value="1"/>
</dbReference>
<dbReference type="InterPro" id="IPR006223">
    <property type="entry name" value="GcvT"/>
</dbReference>
<keyword evidence="12" id="KW-1185">Reference proteome</keyword>
<comment type="similarity">
    <text evidence="1 7">Belongs to the GcvT family.</text>
</comment>
<protein>
    <recommendedName>
        <fullName evidence="2 7">Aminomethyltransferase</fullName>
        <ecNumber evidence="2 7">2.1.2.10</ecNumber>
    </recommendedName>
    <alternativeName>
        <fullName evidence="5 7">Glycine cleavage system T protein</fullName>
    </alternativeName>
</protein>
<evidence type="ECO:0000256" key="5">
    <source>
        <dbReference type="ARBA" id="ARBA00031395"/>
    </source>
</evidence>
<dbReference type="InterPro" id="IPR028896">
    <property type="entry name" value="GcvT/YgfZ/DmdA"/>
</dbReference>
<dbReference type="Pfam" id="PF01571">
    <property type="entry name" value="GCV_T"/>
    <property type="match status" value="1"/>
</dbReference>
<comment type="subunit">
    <text evidence="7">The glycine cleavage system is composed of four proteins: P, T, L and H.</text>
</comment>
<evidence type="ECO:0000256" key="2">
    <source>
        <dbReference type="ARBA" id="ARBA00012616"/>
    </source>
</evidence>
<dbReference type="GO" id="GO:0019464">
    <property type="term" value="P:glycine decarboxylation via glycine cleavage system"/>
    <property type="evidence" value="ECO:0007669"/>
    <property type="project" value="UniProtKB-UniRule"/>
</dbReference>
<evidence type="ECO:0000256" key="8">
    <source>
        <dbReference type="PIRSR" id="PIRSR006487-1"/>
    </source>
</evidence>
<feature type="domain" description="Aminomethyltransferase C-terminal" evidence="10">
    <location>
        <begin position="287"/>
        <end position="370"/>
    </location>
</feature>
<evidence type="ECO:0000256" key="1">
    <source>
        <dbReference type="ARBA" id="ARBA00008609"/>
    </source>
</evidence>
<evidence type="ECO:0000259" key="10">
    <source>
        <dbReference type="Pfam" id="PF08669"/>
    </source>
</evidence>
<dbReference type="PIRSF" id="PIRSF006487">
    <property type="entry name" value="GcvT"/>
    <property type="match status" value="1"/>
</dbReference>
<dbReference type="Gene3D" id="3.30.1360.120">
    <property type="entry name" value="Probable tRNA modification gtpase trme, domain 1"/>
    <property type="match status" value="1"/>
</dbReference>
<dbReference type="GO" id="GO:0032259">
    <property type="term" value="P:methylation"/>
    <property type="evidence" value="ECO:0007669"/>
    <property type="project" value="UniProtKB-KW"/>
</dbReference>
<dbReference type="Gene3D" id="4.10.1250.10">
    <property type="entry name" value="Aminomethyltransferase fragment"/>
    <property type="match status" value="1"/>
</dbReference>
<accession>A0A559K4L3</accession>
<dbReference type="NCBIfam" id="TIGR00528">
    <property type="entry name" value="gcvT"/>
    <property type="match status" value="1"/>
</dbReference>
<dbReference type="NCBIfam" id="NF001567">
    <property type="entry name" value="PRK00389.1"/>
    <property type="match status" value="1"/>
</dbReference>
<evidence type="ECO:0000256" key="6">
    <source>
        <dbReference type="ARBA" id="ARBA00047665"/>
    </source>
</evidence>
<dbReference type="AlphaFoldDB" id="A0A559K4L3"/>
<dbReference type="EMBL" id="VNJI01000043">
    <property type="protein sequence ID" value="TVY07088.1"/>
    <property type="molecule type" value="Genomic_DNA"/>
</dbReference>
<dbReference type="InterPro" id="IPR029043">
    <property type="entry name" value="GcvT/YgfZ_C"/>
</dbReference>
<evidence type="ECO:0000259" key="9">
    <source>
        <dbReference type="Pfam" id="PF01571"/>
    </source>
</evidence>
<evidence type="ECO:0000256" key="3">
    <source>
        <dbReference type="ARBA" id="ARBA00022576"/>
    </source>
</evidence>
<keyword evidence="3 7" id="KW-0032">Aminotransferase</keyword>
<dbReference type="FunFam" id="2.40.30.110:FF:000003">
    <property type="entry name" value="Aminomethyltransferase"/>
    <property type="match status" value="1"/>
</dbReference>
<feature type="domain" description="GCVT N-terminal" evidence="9">
    <location>
        <begin position="20"/>
        <end position="268"/>
    </location>
</feature>
<dbReference type="GO" id="GO:0008483">
    <property type="term" value="F:transaminase activity"/>
    <property type="evidence" value="ECO:0007669"/>
    <property type="project" value="UniProtKB-KW"/>
</dbReference>
<evidence type="ECO:0000313" key="12">
    <source>
        <dbReference type="Proteomes" id="UP000317036"/>
    </source>
</evidence>
<comment type="catalytic activity">
    <reaction evidence="6 7">
        <text>N(6)-[(R)-S(8)-aminomethyldihydrolipoyl]-L-lysyl-[protein] + (6S)-5,6,7,8-tetrahydrofolate = N(6)-[(R)-dihydrolipoyl]-L-lysyl-[protein] + (6R)-5,10-methylene-5,6,7,8-tetrahydrofolate + NH4(+)</text>
        <dbReference type="Rhea" id="RHEA:16945"/>
        <dbReference type="Rhea" id="RHEA-COMP:10475"/>
        <dbReference type="Rhea" id="RHEA-COMP:10492"/>
        <dbReference type="ChEBI" id="CHEBI:15636"/>
        <dbReference type="ChEBI" id="CHEBI:28938"/>
        <dbReference type="ChEBI" id="CHEBI:57453"/>
        <dbReference type="ChEBI" id="CHEBI:83100"/>
        <dbReference type="ChEBI" id="CHEBI:83143"/>
        <dbReference type="EC" id="2.1.2.10"/>
    </reaction>
</comment>
<comment type="function">
    <text evidence="7">The glycine cleavage system catalyzes the degradation of glycine.</text>
</comment>
<dbReference type="SUPFAM" id="SSF101790">
    <property type="entry name" value="Aminomethyltransferase beta-barrel domain"/>
    <property type="match status" value="1"/>
</dbReference>
<keyword evidence="11" id="KW-0489">Methyltransferase</keyword>
<dbReference type="RefSeq" id="WP_144852550.1">
    <property type="nucleotide sequence ID" value="NZ_VNJI01000043.1"/>
</dbReference>
<dbReference type="InterPro" id="IPR006222">
    <property type="entry name" value="GCVT_N"/>
</dbReference>
<comment type="caution">
    <text evidence="11">The sequence shown here is derived from an EMBL/GenBank/DDBJ whole genome shotgun (WGS) entry which is preliminary data.</text>
</comment>
<dbReference type="InterPro" id="IPR027266">
    <property type="entry name" value="TrmE/GcvT-like"/>
</dbReference>
<evidence type="ECO:0000313" key="11">
    <source>
        <dbReference type="EMBL" id="TVY07088.1"/>
    </source>
</evidence>
<organism evidence="11 12">
    <name type="scientific">Paenibacillus cremeus</name>
    <dbReference type="NCBI Taxonomy" id="2163881"/>
    <lineage>
        <taxon>Bacteria</taxon>
        <taxon>Bacillati</taxon>
        <taxon>Bacillota</taxon>
        <taxon>Bacilli</taxon>
        <taxon>Bacillales</taxon>
        <taxon>Paenibacillaceae</taxon>
        <taxon>Paenibacillus</taxon>
    </lineage>
</organism>
<keyword evidence="4 7" id="KW-0808">Transferase</keyword>
<dbReference type="Gene3D" id="2.40.30.110">
    <property type="entry name" value="Aminomethyltransferase beta-barrel domains"/>
    <property type="match status" value="1"/>
</dbReference>
<dbReference type="GO" id="GO:0005960">
    <property type="term" value="C:glycine cleavage complex"/>
    <property type="evidence" value="ECO:0007669"/>
    <property type="project" value="InterPro"/>
</dbReference>
<evidence type="ECO:0000256" key="7">
    <source>
        <dbReference type="HAMAP-Rule" id="MF_00259"/>
    </source>
</evidence>
<proteinExistence type="inferred from homology"/>
<sequence length="374" mass="40492">MSQWKRTPIFPLYADFAAVKCIPFGGWEMPVQFVSIQKEHEAVRSHAGLFDVSHMGEVMVTGPKAEAYLQHMTTNDVERLEDGAAQYSLLCYPDGGVVDDLLVYRLAKDEFMLVINASNIEKDWAWLNEHAAAFPEVSLKEVSESTALLALQGPKAADILSRVTSYPIDSLKSFQFARDVSVCEVPALVSRTGYTGEDGFELYTASQDAPALWQALLAAGSGDGLLPAGLGARDTLRFEARLPLYGQELSAAISPLEAGLQPFVKLDKGEFIGRSALLEQKQAGLKRKLVGIELLDRGIPRCGYSVYAGSAAPDASPVGAVTTGTLSPTLGRAIGLALVDAEHAGLGQALWVEIRGKRLQARVVPTPFYKRPKR</sequence>
<feature type="binding site" evidence="8">
    <location>
        <position position="201"/>
    </location>
    <ligand>
        <name>substrate</name>
    </ligand>
</feature>
<dbReference type="GO" id="GO:0004047">
    <property type="term" value="F:aminomethyltransferase activity"/>
    <property type="evidence" value="ECO:0007669"/>
    <property type="project" value="UniProtKB-UniRule"/>
</dbReference>
<dbReference type="EC" id="2.1.2.10" evidence="2 7"/>
<dbReference type="Gene3D" id="3.30.70.1400">
    <property type="entry name" value="Aminomethyltransferase beta-barrel domains"/>
    <property type="match status" value="1"/>
</dbReference>
<dbReference type="InterPro" id="IPR013977">
    <property type="entry name" value="GcvT_C"/>
</dbReference>
<dbReference type="HAMAP" id="MF_00259">
    <property type="entry name" value="GcvT"/>
    <property type="match status" value="1"/>
</dbReference>
<dbReference type="Proteomes" id="UP000317036">
    <property type="component" value="Unassembled WGS sequence"/>
</dbReference>